<dbReference type="AlphaFoldDB" id="A0A7Y9JZH9"/>
<evidence type="ECO:0000313" key="3">
    <source>
        <dbReference type="EMBL" id="NYD86809.1"/>
    </source>
</evidence>
<gene>
    <name evidence="3" type="ORF">BKA21_002358</name>
</gene>
<dbReference type="EMBL" id="JACCBK010000001">
    <property type="protein sequence ID" value="NYD86809.1"/>
    <property type="molecule type" value="Genomic_DNA"/>
</dbReference>
<organism evidence="3 4">
    <name type="scientific">Cellulomonas oligotrophica</name>
    <dbReference type="NCBI Taxonomy" id="931536"/>
    <lineage>
        <taxon>Bacteria</taxon>
        <taxon>Bacillati</taxon>
        <taxon>Actinomycetota</taxon>
        <taxon>Actinomycetes</taxon>
        <taxon>Micrococcales</taxon>
        <taxon>Cellulomonadaceae</taxon>
        <taxon>Cellulomonas</taxon>
    </lineage>
</organism>
<evidence type="ECO:0000256" key="2">
    <source>
        <dbReference type="SAM" id="Phobius"/>
    </source>
</evidence>
<proteinExistence type="predicted"/>
<keyword evidence="2" id="KW-1133">Transmembrane helix</keyword>
<keyword evidence="2" id="KW-0472">Membrane</keyword>
<evidence type="ECO:0000313" key="4">
    <source>
        <dbReference type="Proteomes" id="UP000577956"/>
    </source>
</evidence>
<comment type="caution">
    <text evidence="3">The sequence shown here is derived from an EMBL/GenBank/DDBJ whole genome shotgun (WGS) entry which is preliminary data.</text>
</comment>
<name>A0A7Y9JZH9_9CELL</name>
<dbReference type="Proteomes" id="UP000577956">
    <property type="component" value="Unassembled WGS sequence"/>
</dbReference>
<keyword evidence="2" id="KW-0812">Transmembrane</keyword>
<dbReference type="RefSeq" id="WP_140459315.1">
    <property type="nucleotide sequence ID" value="NZ_BAABFI010000001.1"/>
</dbReference>
<accession>A0A7Y9JZH9</accession>
<sequence>MSVPSDDLPRSPTGRVPQWVRDEATGQAVPVGWSTPPPPPRRDGLGATARAVIALVVVALVGVVGVTLAPDVLTAAGVTVRGINAPRIPAPTPALVALGDEAFLTDAGRDLLYLSQAELLGAADFAGRCDDRGWLGASATPQADGTVGCYWPDDGSIVVYRPDDERLHGSVVETVAHEVLHAAWDTLTRDEQTVATALLAVEVASLDPADPVHEQIAGSVGDHPEATATEHFAYVGTQVWRDGGLDPQLERIYARFVADRAALVGVHTAWTGRLDDLEAEITAAQEGFEQRYTANAQTRAQHAADTATVQAYRELLDAKDAEVAALAPAQRERVLLSWTWHDGTELPMAPAATTLAAARALLARDDADLAARAAPLAAAEAELAAEEARVTAMVDDYNTLVTQLDPTVQEAP</sequence>
<evidence type="ECO:0000256" key="1">
    <source>
        <dbReference type="SAM" id="MobiDB-lite"/>
    </source>
</evidence>
<reference evidence="3 4" key="1">
    <citation type="submission" date="2020-07" db="EMBL/GenBank/DDBJ databases">
        <title>Sequencing the genomes of 1000 actinobacteria strains.</title>
        <authorList>
            <person name="Klenk H.-P."/>
        </authorList>
    </citation>
    <scope>NUCLEOTIDE SEQUENCE [LARGE SCALE GENOMIC DNA]</scope>
    <source>
        <strain evidence="3 4">DSM 24482</strain>
    </source>
</reference>
<feature type="transmembrane region" description="Helical" evidence="2">
    <location>
        <begin position="51"/>
        <end position="69"/>
    </location>
</feature>
<protein>
    <submittedName>
        <fullName evidence="3">Uncharacterized protein</fullName>
    </submittedName>
</protein>
<feature type="region of interest" description="Disordered" evidence="1">
    <location>
        <begin position="1"/>
        <end position="43"/>
    </location>
</feature>